<name>Q22DS9_TETTS</name>
<evidence type="ECO:0000313" key="2">
    <source>
        <dbReference type="Proteomes" id="UP000009168"/>
    </source>
</evidence>
<proteinExistence type="predicted"/>
<evidence type="ECO:0000313" key="1">
    <source>
        <dbReference type="EMBL" id="EAR83476.2"/>
    </source>
</evidence>
<dbReference type="GeneID" id="7842885"/>
<reference evidence="2" key="1">
    <citation type="journal article" date="2006" name="PLoS Biol.">
        <title>Macronuclear genome sequence of the ciliate Tetrahymena thermophila, a model eukaryote.</title>
        <authorList>
            <person name="Eisen J.A."/>
            <person name="Coyne R.S."/>
            <person name="Wu M."/>
            <person name="Wu D."/>
            <person name="Thiagarajan M."/>
            <person name="Wortman J.R."/>
            <person name="Badger J.H."/>
            <person name="Ren Q."/>
            <person name="Amedeo P."/>
            <person name="Jones K.M."/>
            <person name="Tallon L.J."/>
            <person name="Delcher A.L."/>
            <person name="Salzberg S.L."/>
            <person name="Silva J.C."/>
            <person name="Haas B.J."/>
            <person name="Majoros W.H."/>
            <person name="Farzad M."/>
            <person name="Carlton J.M."/>
            <person name="Smith R.K. Jr."/>
            <person name="Garg J."/>
            <person name="Pearlman R.E."/>
            <person name="Karrer K.M."/>
            <person name="Sun L."/>
            <person name="Manning G."/>
            <person name="Elde N.C."/>
            <person name="Turkewitz A.P."/>
            <person name="Asai D.J."/>
            <person name="Wilkes D.E."/>
            <person name="Wang Y."/>
            <person name="Cai H."/>
            <person name="Collins K."/>
            <person name="Stewart B.A."/>
            <person name="Lee S.R."/>
            <person name="Wilamowska K."/>
            <person name="Weinberg Z."/>
            <person name="Ruzzo W.L."/>
            <person name="Wloga D."/>
            <person name="Gaertig J."/>
            <person name="Frankel J."/>
            <person name="Tsao C.-C."/>
            <person name="Gorovsky M.A."/>
            <person name="Keeling P.J."/>
            <person name="Waller R.F."/>
            <person name="Patron N.J."/>
            <person name="Cherry J.M."/>
            <person name="Stover N.A."/>
            <person name="Krieger C.J."/>
            <person name="del Toro C."/>
            <person name="Ryder H.F."/>
            <person name="Williamson S.C."/>
            <person name="Barbeau R.A."/>
            <person name="Hamilton E.P."/>
            <person name="Orias E."/>
        </authorList>
    </citation>
    <scope>NUCLEOTIDE SEQUENCE [LARGE SCALE GENOMIC DNA]</scope>
    <source>
        <strain evidence="2">SB210</strain>
    </source>
</reference>
<sequence>MGLLNRDLMTNISYESVVSWEDQTPERYSPNQALPNILLQSDFRLKDYCQIKEKCGQDQQCLNNFDNYLLQFDKNRNSVQYYKTQWNTWSYHNQNLWENLELEQKHFIIKSSLQLLFASSYVENQYSNYAQANAIYGARNKDGLLIGQYTSYGGPFYCMKVNGQYPEFKYTNIDQFNGFQYMDQAGQVCGNQSKPCSCSYFNIKRMYPIDWRCRPWYLSANNTYYMQFQHIFTQTRNSFEINTSSYSQPYTNILLGIVSITCTFKVVIPRQQIHSIEDELNFQSDAILAIDINLGELQKRFMKNDTQTQYSYLLSTNTDKTVSNFTPLLIRNLFMMQNSNQMIQVSQKNTKTKLIFQWNFNKIKMDAAKYLKTMIQQHQLQKKIIHNIQQCFLNYRYALEIQMNKKQLQQLIMLLLYLLTKEIKIQKVQNRLLFTISTKKFKTESQKHNMSLKILFMQLIKQFSTLYKQYNKNQKTMTVHILIQFQHIKISLKNYEQALNYMNESEKNSCSIFEQFTQSIMNTQGVDQIKIITFVCEQGQNIPLLEIYACRKFYKSTPKKNKRGGDEKQIIDIKMYLRQAQDLLSDSHQIFLLISNSHKINVQEKQKEKDNHQLIICTYQVGAIKALACIQ</sequence>
<organism evidence="1 2">
    <name type="scientific">Tetrahymena thermophila (strain SB210)</name>
    <dbReference type="NCBI Taxonomy" id="312017"/>
    <lineage>
        <taxon>Eukaryota</taxon>
        <taxon>Sar</taxon>
        <taxon>Alveolata</taxon>
        <taxon>Ciliophora</taxon>
        <taxon>Intramacronucleata</taxon>
        <taxon>Oligohymenophorea</taxon>
        <taxon>Hymenostomatida</taxon>
        <taxon>Tetrahymenina</taxon>
        <taxon>Tetrahymenidae</taxon>
        <taxon>Tetrahymena</taxon>
    </lineage>
</organism>
<protein>
    <submittedName>
        <fullName evidence="1">Uncharacterized protein</fullName>
    </submittedName>
</protein>
<dbReference type="RefSeq" id="XP_001031139.2">
    <property type="nucleotide sequence ID" value="XM_001031139.2"/>
</dbReference>
<dbReference type="KEGG" id="tet:TTHERM_00927310"/>
<accession>Q22DS9</accession>
<gene>
    <name evidence="1" type="ORF">TTHERM_00927310</name>
</gene>
<dbReference type="EMBL" id="GG662734">
    <property type="protein sequence ID" value="EAR83476.2"/>
    <property type="molecule type" value="Genomic_DNA"/>
</dbReference>
<dbReference type="HOGENOM" id="CLU_030621_0_0_1"/>
<dbReference type="AlphaFoldDB" id="Q22DS9"/>
<dbReference type="InParanoid" id="Q22DS9"/>
<dbReference type="Proteomes" id="UP000009168">
    <property type="component" value="Unassembled WGS sequence"/>
</dbReference>
<keyword evidence="2" id="KW-1185">Reference proteome</keyword>